<evidence type="ECO:0008006" key="3">
    <source>
        <dbReference type="Google" id="ProtNLM"/>
    </source>
</evidence>
<dbReference type="RefSeq" id="WP_152756183.1">
    <property type="nucleotide sequence ID" value="NZ_WHLY01000002.1"/>
</dbReference>
<evidence type="ECO:0000313" key="2">
    <source>
        <dbReference type="Proteomes" id="UP000479293"/>
    </source>
</evidence>
<protein>
    <recommendedName>
        <fullName evidence="3">Lipoprotein</fullName>
    </recommendedName>
</protein>
<comment type="caution">
    <text evidence="1">The sequence shown here is derived from an EMBL/GenBank/DDBJ whole genome shotgun (WGS) entry which is preliminary data.</text>
</comment>
<dbReference type="PROSITE" id="PS51257">
    <property type="entry name" value="PROKAR_LIPOPROTEIN"/>
    <property type="match status" value="1"/>
</dbReference>
<proteinExistence type="predicted"/>
<name>A0A7C9FQM6_9BACT</name>
<dbReference type="EMBL" id="WHLY01000002">
    <property type="protein sequence ID" value="MPR32012.1"/>
    <property type="molecule type" value="Genomic_DNA"/>
</dbReference>
<dbReference type="Proteomes" id="UP000479293">
    <property type="component" value="Unassembled WGS sequence"/>
</dbReference>
<reference evidence="1 2" key="1">
    <citation type="submission" date="2019-10" db="EMBL/GenBank/DDBJ databases">
        <title>Draft Genome Sequence of Cytophagaceae sp. SJW1-29.</title>
        <authorList>
            <person name="Choi A."/>
        </authorList>
    </citation>
    <scope>NUCLEOTIDE SEQUENCE [LARGE SCALE GENOMIC DNA]</scope>
    <source>
        <strain evidence="1 2">SJW1-29</strain>
    </source>
</reference>
<gene>
    <name evidence="1" type="ORF">GBK04_01290</name>
</gene>
<sequence>MYRFRLFVLILLTSLGCERVSNPPSSPGYEYFPLNTGQRAEYDVVETTYALAQAPLIRRYKISETVGEKYTDAAGQDVYPIERRVENPQGEWVADSVFIAWRTETRALRAENGDTFVKIQFPAYERSRWNGNLFNTMTEQLYEITSANKPRETAGGTFDNTLTVVQQNDSTLLSLRRSQEIYAEGIGLIQRERTFVQYCGTPDCQGKGIIDYGYSQVSTLTNFTK</sequence>
<dbReference type="AlphaFoldDB" id="A0A7C9FQM6"/>
<accession>A0A7C9FQM6</accession>
<evidence type="ECO:0000313" key="1">
    <source>
        <dbReference type="EMBL" id="MPR32012.1"/>
    </source>
</evidence>
<keyword evidence="2" id="KW-1185">Reference proteome</keyword>
<organism evidence="1 2">
    <name type="scientific">Salmonirosea aquatica</name>
    <dbReference type="NCBI Taxonomy" id="2654236"/>
    <lineage>
        <taxon>Bacteria</taxon>
        <taxon>Pseudomonadati</taxon>
        <taxon>Bacteroidota</taxon>
        <taxon>Cytophagia</taxon>
        <taxon>Cytophagales</taxon>
        <taxon>Spirosomataceae</taxon>
        <taxon>Salmonirosea</taxon>
    </lineage>
</organism>